<evidence type="ECO:0000313" key="5">
    <source>
        <dbReference type="EMBL" id="BBE42196.1"/>
    </source>
</evidence>
<keyword evidence="3" id="KW-0342">GTP-binding</keyword>
<dbReference type="PANTHER" id="PTHR43087">
    <property type="entry name" value="LYSINE/ARGININE/ORNITHINE TRANSPORT SYSTEM KINASE"/>
    <property type="match status" value="1"/>
</dbReference>
<dbReference type="KEGG" id="ccai:NAS2_0807"/>
<dbReference type="Gene3D" id="1.20.5.170">
    <property type="match status" value="1"/>
</dbReference>
<keyword evidence="4" id="KW-0143">Chaperone</keyword>
<dbReference type="Proteomes" id="UP000509448">
    <property type="component" value="Chromosome"/>
</dbReference>
<evidence type="ECO:0000256" key="2">
    <source>
        <dbReference type="ARBA" id="ARBA00022801"/>
    </source>
</evidence>
<dbReference type="Pfam" id="PF03308">
    <property type="entry name" value="MeaB"/>
    <property type="match status" value="1"/>
</dbReference>
<reference evidence="5 6" key="1">
    <citation type="journal article" date="2019" name="ISME J.">
        <title>Isolation and characterization of a thermophilic sulfur- and iron-reducing thaumarchaeote from a terrestrial acidic hot spring.</title>
        <authorList>
            <person name="Kato S."/>
            <person name="Itoh T."/>
            <person name="Yuki M."/>
            <person name="Nagamori M."/>
            <person name="Ohnishi M."/>
            <person name="Uematsu K."/>
            <person name="Suzuki K."/>
            <person name="Takashina T."/>
            <person name="Ohkuma M."/>
        </authorList>
    </citation>
    <scope>NUCLEOTIDE SEQUENCE [LARGE SCALE GENOMIC DNA]</scope>
    <source>
        <strain evidence="5 6">NAS-02</strain>
    </source>
</reference>
<evidence type="ECO:0000256" key="3">
    <source>
        <dbReference type="ARBA" id="ARBA00023134"/>
    </source>
</evidence>
<evidence type="ECO:0000313" key="6">
    <source>
        <dbReference type="Proteomes" id="UP000509448"/>
    </source>
</evidence>
<dbReference type="SUPFAM" id="SSF52540">
    <property type="entry name" value="P-loop containing nucleoside triphosphate hydrolases"/>
    <property type="match status" value="1"/>
</dbReference>
<dbReference type="GO" id="GO:0016787">
    <property type="term" value="F:hydrolase activity"/>
    <property type="evidence" value="ECO:0007669"/>
    <property type="project" value="UniProtKB-KW"/>
</dbReference>
<gene>
    <name evidence="5" type="ORF">NAS2_0807</name>
</gene>
<dbReference type="GO" id="GO:0016301">
    <property type="term" value="F:kinase activity"/>
    <property type="evidence" value="ECO:0007669"/>
    <property type="project" value="UniProtKB-KW"/>
</dbReference>
<organism evidence="5 6">
    <name type="scientific">Conexivisphaera calida</name>
    <dbReference type="NCBI Taxonomy" id="1874277"/>
    <lineage>
        <taxon>Archaea</taxon>
        <taxon>Nitrososphaerota</taxon>
        <taxon>Conexivisphaeria</taxon>
        <taxon>Conexivisphaerales</taxon>
        <taxon>Conexivisphaeraceae</taxon>
        <taxon>Conexivisphaera</taxon>
    </lineage>
</organism>
<dbReference type="GeneID" id="55584619"/>
<dbReference type="InterPro" id="IPR052040">
    <property type="entry name" value="GTPase/Isobutyryl-CoA_mutase"/>
</dbReference>
<keyword evidence="5" id="KW-0808">Transferase</keyword>
<protein>
    <submittedName>
        <fullName evidence="5">Putative periplasmic protein kinase ArgK and related GTPases of G3E family</fullName>
    </submittedName>
</protein>
<dbReference type="GO" id="GO:0005525">
    <property type="term" value="F:GTP binding"/>
    <property type="evidence" value="ECO:0007669"/>
    <property type="project" value="UniProtKB-KW"/>
</dbReference>
<dbReference type="RefSeq" id="WP_174448454.1">
    <property type="nucleotide sequence ID" value="NZ_AP018732.1"/>
</dbReference>
<proteinExistence type="predicted"/>
<keyword evidence="6" id="KW-1185">Reference proteome</keyword>
<keyword evidence="5" id="KW-0418">Kinase</keyword>
<sequence>MSLLDGILSGDPAAVSRAITIVESDPRGEAARRILEVASARGGKALVVGVTGPPGVGKSTLIGRLCDEMASRGRRVSVLAIDASSPFSGGAFLGNRIRMEESLHRHGVFMRSIAARGSTGGLGGSVWGALRVLSAAGYERVIVETVGAGQSDVDVMGIADVILVVVAPGFGDLVQALKAGILEIADAFVVNKADLPGAEELARYLEEVSAGRPVLSVSAASGDGVGRVVDYLEGTRGSRRRDERAAAAVRVAVEEILREEANELMSTQRAREILGEVASGAVSPREAADRILALRGREK</sequence>
<evidence type="ECO:0000256" key="1">
    <source>
        <dbReference type="ARBA" id="ARBA00022741"/>
    </source>
</evidence>
<dbReference type="InterPro" id="IPR027417">
    <property type="entry name" value="P-loop_NTPase"/>
</dbReference>
<keyword evidence="1" id="KW-0547">Nucleotide-binding</keyword>
<dbReference type="EMBL" id="AP018732">
    <property type="protein sequence ID" value="BBE42196.1"/>
    <property type="molecule type" value="Genomic_DNA"/>
</dbReference>
<accession>A0A4P2VC93</accession>
<keyword evidence="2" id="KW-0378">Hydrolase</keyword>
<name>A0A4P2VC93_9ARCH</name>
<dbReference type="PANTHER" id="PTHR43087:SF1">
    <property type="entry name" value="LAO_AO TRANSPORT SYSTEM ATPASE"/>
    <property type="match status" value="1"/>
</dbReference>
<dbReference type="OrthoDB" id="21324at2157"/>
<evidence type="ECO:0000256" key="4">
    <source>
        <dbReference type="ARBA" id="ARBA00023186"/>
    </source>
</evidence>
<dbReference type="AlphaFoldDB" id="A0A4P2VC93"/>
<dbReference type="Gene3D" id="3.40.50.300">
    <property type="entry name" value="P-loop containing nucleotide triphosphate hydrolases"/>
    <property type="match status" value="1"/>
</dbReference>